<keyword evidence="6" id="KW-0067">ATP-binding</keyword>
<dbReference type="GO" id="GO:0005524">
    <property type="term" value="F:ATP binding"/>
    <property type="evidence" value="ECO:0007669"/>
    <property type="project" value="UniProtKB-KW"/>
</dbReference>
<feature type="compositionally biased region" description="Basic and acidic residues" evidence="11">
    <location>
        <begin position="869"/>
        <end position="887"/>
    </location>
</feature>
<feature type="compositionally biased region" description="Polar residues" evidence="11">
    <location>
        <begin position="263"/>
        <end position="277"/>
    </location>
</feature>
<feature type="compositionally biased region" description="Basic and acidic residues" evidence="11">
    <location>
        <begin position="592"/>
        <end position="602"/>
    </location>
</feature>
<feature type="compositionally biased region" description="Acidic residues" evidence="11">
    <location>
        <begin position="769"/>
        <end position="787"/>
    </location>
</feature>
<dbReference type="GO" id="GO:0031297">
    <property type="term" value="P:replication fork processing"/>
    <property type="evidence" value="ECO:0007669"/>
    <property type="project" value="TreeGrafter"/>
</dbReference>
<feature type="compositionally biased region" description="Polar residues" evidence="11">
    <location>
        <begin position="708"/>
        <end position="718"/>
    </location>
</feature>
<feature type="region of interest" description="Disordered" evidence="11">
    <location>
        <begin position="103"/>
        <end position="122"/>
    </location>
</feature>
<feature type="region of interest" description="Disordered" evidence="11">
    <location>
        <begin position="177"/>
        <end position="210"/>
    </location>
</feature>
<feature type="compositionally biased region" description="Acidic residues" evidence="11">
    <location>
        <begin position="1026"/>
        <end position="1038"/>
    </location>
</feature>
<feature type="region of interest" description="Disordered" evidence="11">
    <location>
        <begin position="687"/>
        <end position="1058"/>
    </location>
</feature>
<reference evidence="13" key="1">
    <citation type="journal article" date="2021" name="Sci. Adv.">
        <title>The American lobster genome reveals insights on longevity, neural, and immune adaptations.</title>
        <authorList>
            <person name="Polinski J.M."/>
            <person name="Zimin A.V."/>
            <person name="Clark K.F."/>
            <person name="Kohn A.B."/>
            <person name="Sadowski N."/>
            <person name="Timp W."/>
            <person name="Ptitsyn A."/>
            <person name="Khanna P."/>
            <person name="Romanova D.Y."/>
            <person name="Williams P."/>
            <person name="Greenwood S.J."/>
            <person name="Moroz L.L."/>
            <person name="Walt D.R."/>
            <person name="Bodnar A.G."/>
        </authorList>
    </citation>
    <scope>NUCLEOTIDE SEQUENCE</scope>
    <source>
        <strain evidence="13">GMGI-L3</strain>
    </source>
</reference>
<feature type="compositionally biased region" description="Basic residues" evidence="11">
    <location>
        <begin position="754"/>
        <end position="764"/>
    </location>
</feature>
<feature type="region of interest" description="Disordered" evidence="11">
    <location>
        <begin position="263"/>
        <end position="472"/>
    </location>
</feature>
<evidence type="ECO:0000256" key="4">
    <source>
        <dbReference type="ARBA" id="ARBA00022763"/>
    </source>
</evidence>
<keyword evidence="4" id="KW-0227">DNA damage</keyword>
<evidence type="ECO:0000256" key="7">
    <source>
        <dbReference type="ARBA" id="ARBA00023125"/>
    </source>
</evidence>
<feature type="compositionally biased region" description="Basic residues" evidence="11">
    <location>
        <begin position="1042"/>
        <end position="1058"/>
    </location>
</feature>
<evidence type="ECO:0000259" key="12">
    <source>
        <dbReference type="Pfam" id="PF17981"/>
    </source>
</evidence>
<dbReference type="GO" id="GO:0005634">
    <property type="term" value="C:nucleus"/>
    <property type="evidence" value="ECO:0007669"/>
    <property type="project" value="UniProtKB-SubCell"/>
</dbReference>
<evidence type="ECO:0000256" key="11">
    <source>
        <dbReference type="SAM" id="MobiDB-lite"/>
    </source>
</evidence>
<dbReference type="InterPro" id="IPR041430">
    <property type="entry name" value="ADD_ATRX"/>
</dbReference>
<comment type="subcellular location">
    <subcellularLocation>
        <location evidence="1">Nucleus</location>
    </subcellularLocation>
</comment>
<feature type="domain" description="ATRX ADD" evidence="12">
    <location>
        <begin position="481"/>
        <end position="516"/>
    </location>
</feature>
<feature type="compositionally biased region" description="Acidic residues" evidence="11">
    <location>
        <begin position="966"/>
        <end position="976"/>
    </location>
</feature>
<feature type="compositionally biased region" description="Acidic residues" evidence="11">
    <location>
        <begin position="426"/>
        <end position="436"/>
    </location>
</feature>
<keyword evidence="9" id="KW-0539">Nucleus</keyword>
<feature type="compositionally biased region" description="Basic and acidic residues" evidence="11">
    <location>
        <begin position="325"/>
        <end position="385"/>
    </location>
</feature>
<name>A0A8J5JJZ8_HOMAM</name>
<feature type="compositionally biased region" description="Acidic residues" evidence="11">
    <location>
        <begin position="853"/>
        <end position="867"/>
    </location>
</feature>
<dbReference type="AlphaFoldDB" id="A0A8J5JJZ8"/>
<evidence type="ECO:0000256" key="9">
    <source>
        <dbReference type="ARBA" id="ARBA00023242"/>
    </source>
</evidence>
<feature type="compositionally biased region" description="Basic and acidic residues" evidence="11">
    <location>
        <begin position="791"/>
        <end position="808"/>
    </location>
</feature>
<proteinExistence type="inferred from homology"/>
<comment type="catalytic activity">
    <reaction evidence="10">
        <text>ATP + H2O = ADP + phosphate + H(+)</text>
        <dbReference type="Rhea" id="RHEA:13065"/>
        <dbReference type="ChEBI" id="CHEBI:15377"/>
        <dbReference type="ChEBI" id="CHEBI:15378"/>
        <dbReference type="ChEBI" id="CHEBI:30616"/>
        <dbReference type="ChEBI" id="CHEBI:43474"/>
        <dbReference type="ChEBI" id="CHEBI:456216"/>
        <dbReference type="EC" id="3.6.4.12"/>
    </reaction>
</comment>
<dbReference type="GO" id="GO:0006338">
    <property type="term" value="P:chromatin remodeling"/>
    <property type="evidence" value="ECO:0007669"/>
    <property type="project" value="TreeGrafter"/>
</dbReference>
<dbReference type="PANTHER" id="PTHR46357:SF1">
    <property type="entry name" value="TRANSCRIPTIONAL REGULATOR ATRX"/>
    <property type="match status" value="1"/>
</dbReference>
<evidence type="ECO:0000256" key="10">
    <source>
        <dbReference type="ARBA" id="ARBA00047995"/>
    </source>
</evidence>
<accession>A0A8J5JJZ8</accession>
<dbReference type="Proteomes" id="UP000747542">
    <property type="component" value="Unassembled WGS sequence"/>
</dbReference>
<protein>
    <submittedName>
        <fullName evidence="13">Transcriptional regulator ATRX-like 2</fullName>
    </submittedName>
</protein>
<evidence type="ECO:0000256" key="3">
    <source>
        <dbReference type="ARBA" id="ARBA00022741"/>
    </source>
</evidence>
<evidence type="ECO:0000256" key="8">
    <source>
        <dbReference type="ARBA" id="ARBA00023204"/>
    </source>
</evidence>
<feature type="compositionally biased region" description="Basic and acidic residues" evidence="11">
    <location>
        <begin position="737"/>
        <end position="753"/>
    </location>
</feature>
<gene>
    <name evidence="13" type="primary">Atrx-L2</name>
    <name evidence="13" type="ORF">Hamer_G011418</name>
</gene>
<evidence type="ECO:0000313" key="14">
    <source>
        <dbReference type="Proteomes" id="UP000747542"/>
    </source>
</evidence>
<keyword evidence="5" id="KW-0378">Hydrolase</keyword>
<feature type="compositionally biased region" description="Acidic residues" evidence="11">
    <location>
        <begin position="386"/>
        <end position="407"/>
    </location>
</feature>
<keyword evidence="8" id="KW-0234">DNA repair</keyword>
<comment type="similarity">
    <text evidence="2">Belongs to the SNF2/RAD54 helicase family.</text>
</comment>
<keyword evidence="3" id="KW-0547">Nucleotide-binding</keyword>
<evidence type="ECO:0000256" key="5">
    <source>
        <dbReference type="ARBA" id="ARBA00022801"/>
    </source>
</evidence>
<feature type="compositionally biased region" description="Basic residues" evidence="11">
    <location>
        <begin position="1012"/>
        <end position="1022"/>
    </location>
</feature>
<evidence type="ECO:0000256" key="1">
    <source>
        <dbReference type="ARBA" id="ARBA00004123"/>
    </source>
</evidence>
<dbReference type="EMBL" id="JAHLQT010034478">
    <property type="protein sequence ID" value="KAG7158746.1"/>
    <property type="molecule type" value="Genomic_DNA"/>
</dbReference>
<organism evidence="13 14">
    <name type="scientific">Homarus americanus</name>
    <name type="common">American lobster</name>
    <dbReference type="NCBI Taxonomy" id="6706"/>
    <lineage>
        <taxon>Eukaryota</taxon>
        <taxon>Metazoa</taxon>
        <taxon>Ecdysozoa</taxon>
        <taxon>Arthropoda</taxon>
        <taxon>Crustacea</taxon>
        <taxon>Multicrustacea</taxon>
        <taxon>Malacostraca</taxon>
        <taxon>Eumalacostraca</taxon>
        <taxon>Eucarida</taxon>
        <taxon>Decapoda</taxon>
        <taxon>Pleocyemata</taxon>
        <taxon>Astacidea</taxon>
        <taxon>Nephropoidea</taxon>
        <taxon>Nephropidae</taxon>
        <taxon>Homarus</taxon>
    </lineage>
</organism>
<feature type="compositionally biased region" description="Basic residues" evidence="11">
    <location>
        <begin position="980"/>
        <end position="996"/>
    </location>
</feature>
<keyword evidence="7" id="KW-0238">DNA-binding</keyword>
<comment type="caution">
    <text evidence="13">The sequence shown here is derived from an EMBL/GenBank/DDBJ whole genome shotgun (WGS) entry which is preliminary data.</text>
</comment>
<dbReference type="InterPro" id="IPR052131">
    <property type="entry name" value="ATRX_domain-containing"/>
</dbReference>
<feature type="compositionally biased region" description="Polar residues" evidence="11">
    <location>
        <begin position="408"/>
        <end position="423"/>
    </location>
</feature>
<dbReference type="GO" id="GO:0005721">
    <property type="term" value="C:pericentric heterochromatin"/>
    <property type="evidence" value="ECO:0007669"/>
    <property type="project" value="TreeGrafter"/>
</dbReference>
<dbReference type="Pfam" id="PF17981">
    <property type="entry name" value="ADD_ATRX"/>
    <property type="match status" value="1"/>
</dbReference>
<dbReference type="GO" id="GO:0016787">
    <property type="term" value="F:hydrolase activity"/>
    <property type="evidence" value="ECO:0007669"/>
    <property type="project" value="UniProtKB-KW"/>
</dbReference>
<sequence length="1058" mass="120291">MEFFNMEEDPDGCSQQVAVIMTGQVYREAGLKHSKHPVVEGQLYDKLCQIGKHKLRDDVRKMALSIALSVSDKEFQPTVAWLDNFMRRFCLSKKKMGFHSSAMLKQKGSKKPEVLGPPPSSMSGLTQEDVFNALGINVDRGNVTNEEGTMDENSALMENGKSAEEIANGQNSFVEVNGEKSTDTNLQKEDNEPTAKIDENNTKDTTKDAEKTSAIVNDKIGRLRVTDIALLSYSTEQTSEKPINLDSTSENEIEIYEYVKGDNSFTTDSANKTTSSSHSEKNEEMGNKNQILPDDKQGNEEDMDCSIVNEIVKENEIELKEEENETKNKENEKESVEEGNKKDPLKESENEIESREEKEGKDCENEKESVEERKAKNSKDMKNEIELMEEGEEEKEPDSSNDTENEETTSVTEGNDESTQSSDGKSEDENDIEQDGDEKQKDEGDKKTLRQQEDEKVNYSKEENKYYHKQKDELNKRLSGSVVRCTSCNEQVNHQIRSLVHTHPVLGVFICKRCVKRTMGRSELKKVESTENWACYVCDPSPMTELRALHRTILSNLTKSEEDDANMSRKELRTHKLKIKFDLLKRTRLERSFKEEPQEKSKTPKKKAVKKVKTEPVASHSKLMEVIDNMSEMLSLCLNNVKTIKGRWQKGQYSEEATEKTGKRILKQLNALRSNFELMENEVNDHLDKVPQGDCQNDESAGKDNEQAGGSNTENTSAKDLVAESVKKTGKGKKKVPKESDDEKLKGKEDNKKRENRRSNRKQKKNVESDNDSQIQDDENDNSDENAENVKNSKSEQAKSKEKPKESNEELMDMAEVPNTNVDLFRSDDEHSLPDLQDAIDDILSDGNSDIDGALEDGIDGGVDFDDIVGIKKENTEKSTKSNKNTEKEDDDDEKSERKQKLRLKSRGDGASNQEGNLATEDNEDDDSSRLSKNTTSECVDSDDEPKKTRTSLRLQKVKDKPKDDEGGDVETEEEELNRKSSRRGYRRSNRRKTAKSNKAESEEEEEEKTSKDRKKSIKKKNREGEESEGDVETEEEELNRKYGRRGFRRSNRKKCAK</sequence>
<evidence type="ECO:0000313" key="13">
    <source>
        <dbReference type="EMBL" id="KAG7158746.1"/>
    </source>
</evidence>
<keyword evidence="14" id="KW-1185">Reference proteome</keyword>
<feature type="compositionally biased region" description="Basic and acidic residues" evidence="11">
    <location>
        <begin position="437"/>
        <end position="472"/>
    </location>
</feature>
<dbReference type="GO" id="GO:0006281">
    <property type="term" value="P:DNA repair"/>
    <property type="evidence" value="ECO:0007669"/>
    <property type="project" value="UniProtKB-KW"/>
</dbReference>
<feature type="region of interest" description="Disordered" evidence="11">
    <location>
        <begin position="592"/>
        <end position="614"/>
    </location>
</feature>
<evidence type="ECO:0000256" key="6">
    <source>
        <dbReference type="ARBA" id="ARBA00022840"/>
    </source>
</evidence>
<dbReference type="GO" id="GO:0003678">
    <property type="term" value="F:DNA helicase activity"/>
    <property type="evidence" value="ECO:0007669"/>
    <property type="project" value="UniProtKB-EC"/>
</dbReference>
<feature type="non-terminal residue" evidence="13">
    <location>
        <position position="1"/>
    </location>
</feature>
<dbReference type="GO" id="GO:0031490">
    <property type="term" value="F:chromatin DNA binding"/>
    <property type="evidence" value="ECO:0007669"/>
    <property type="project" value="TreeGrafter"/>
</dbReference>
<dbReference type="PANTHER" id="PTHR46357">
    <property type="entry name" value="TRANSCRIPTIONAL REGULATOR ATRX"/>
    <property type="match status" value="1"/>
</dbReference>
<evidence type="ECO:0000256" key="2">
    <source>
        <dbReference type="ARBA" id="ARBA00007025"/>
    </source>
</evidence>